<organism evidence="2">
    <name type="scientific">marine sediment metagenome</name>
    <dbReference type="NCBI Taxonomy" id="412755"/>
    <lineage>
        <taxon>unclassified sequences</taxon>
        <taxon>metagenomes</taxon>
        <taxon>ecological metagenomes</taxon>
    </lineage>
</organism>
<keyword evidence="1" id="KW-1133">Transmembrane helix</keyword>
<comment type="caution">
    <text evidence="2">The sequence shown here is derived from an EMBL/GenBank/DDBJ whole genome shotgun (WGS) entry which is preliminary data.</text>
</comment>
<gene>
    <name evidence="2" type="ORF">S06H3_15529</name>
</gene>
<sequence length="244" mass="26861">GTDFYWWDQGSSPSFHIDEPNTNQSSGSLAITSAHDYYIVWYNDGGPSINVDYSVNYTTAGVVDFSGTYKTQEAVTTVSQDTFTVPHSGNWYFFVYFDPMNAPEESTTITFDVTYDTGLTSADRWIGIQWILWIILGVVIIVLIAALIARSGQKKLKLKEPKKAPTKGEPDKKISLTELKCIRCGASLHTDSKFCPKCGGAVEGRQDASSNVTTPKNAKTCSLCGSKLTGNDKFCKWCGTKIEN</sequence>
<evidence type="ECO:0000256" key="1">
    <source>
        <dbReference type="SAM" id="Phobius"/>
    </source>
</evidence>
<dbReference type="AlphaFoldDB" id="X1LY97"/>
<name>X1LY97_9ZZZZ</name>
<feature type="transmembrane region" description="Helical" evidence="1">
    <location>
        <begin position="130"/>
        <end position="149"/>
    </location>
</feature>
<keyword evidence="1" id="KW-0812">Transmembrane</keyword>
<reference evidence="2" key="1">
    <citation type="journal article" date="2014" name="Front. Microbiol.">
        <title>High frequency of phylogenetically diverse reductive dehalogenase-homologous genes in deep subseafloor sedimentary metagenomes.</title>
        <authorList>
            <person name="Kawai M."/>
            <person name="Futagami T."/>
            <person name="Toyoda A."/>
            <person name="Takaki Y."/>
            <person name="Nishi S."/>
            <person name="Hori S."/>
            <person name="Arai W."/>
            <person name="Tsubouchi T."/>
            <person name="Morono Y."/>
            <person name="Uchiyama I."/>
            <person name="Ito T."/>
            <person name="Fujiyama A."/>
            <person name="Inagaki F."/>
            <person name="Takami H."/>
        </authorList>
    </citation>
    <scope>NUCLEOTIDE SEQUENCE</scope>
    <source>
        <strain evidence="2">Expedition CK06-06</strain>
    </source>
</reference>
<protein>
    <submittedName>
        <fullName evidence="2">Uncharacterized protein</fullName>
    </submittedName>
</protein>
<keyword evidence="1" id="KW-0472">Membrane</keyword>
<evidence type="ECO:0000313" key="2">
    <source>
        <dbReference type="EMBL" id="GAI10786.1"/>
    </source>
</evidence>
<feature type="non-terminal residue" evidence="2">
    <location>
        <position position="1"/>
    </location>
</feature>
<accession>X1LY97</accession>
<proteinExistence type="predicted"/>
<dbReference type="EMBL" id="BARV01007644">
    <property type="protein sequence ID" value="GAI10786.1"/>
    <property type="molecule type" value="Genomic_DNA"/>
</dbReference>